<reference evidence="7" key="1">
    <citation type="submission" date="2024-02" db="EMBL/GenBank/DDBJ databases">
        <authorList>
            <consortium name="ELIXIR-Norway"/>
            <consortium name="Elixir Norway"/>
        </authorList>
    </citation>
    <scope>NUCLEOTIDE SEQUENCE</scope>
</reference>
<feature type="transmembrane region" description="Helical" evidence="6">
    <location>
        <begin position="533"/>
        <end position="550"/>
    </location>
</feature>
<evidence type="ECO:0000256" key="5">
    <source>
        <dbReference type="ARBA" id="ARBA00023136"/>
    </source>
</evidence>
<accession>A0ABP0WBZ4</accession>
<keyword evidence="4 6" id="KW-1133">Transmembrane helix</keyword>
<comment type="subcellular location">
    <subcellularLocation>
        <location evidence="1">Membrane</location>
        <topology evidence="1">Multi-pass membrane protein</topology>
    </subcellularLocation>
</comment>
<dbReference type="PANTHER" id="PTHR21716">
    <property type="entry name" value="TRANSMEMBRANE PROTEIN"/>
    <property type="match status" value="1"/>
</dbReference>
<sequence>MGASAQEKPLELSRPLSWKEMCKTDHRPVSKRPPGLPRSRTNAALQRLNSSANVQLALYIAMAHAGLAIAISVLFAIGVLLRDYLEPIQWAVLISMPLRELQGALVSFWEEPLQKGLLESIMATPVAMFKAVVGTASDLHNAVLGMISKRDTPPNKVGFAKIFLWLLSFAICTIGYDLLGPVVLASTALVGLLLYAASTSLVPALLEMFPILSSSSDEKQHKFSTIAVTRSLVASLPRVVAIWLILAMIMGSLGGAVILSYKVGMETKDAIVIMKTHVQSNNYAEKIGLSQWIEENNVSQQIDAYWVQAYDTLMQQVDVFVEKNNLTEAAEVGKEFLRGASRKPTVIGAENETDAAALDIPSHPLVERLQDIKAKLQSYDFGGAYIELEAAMGLALQLLQIGKEEFFEKAKQTLQKSSEVGKTVLVSGTNLMGRGFYFMLFLWNSLASGAAGVINFFAQSVIFFSVLYYLITSESGGVMNQILNMVPLSDPIRSRCATVLDHAVSSVLLATLKTAFFQATFTWLFFRWFRIHFVYTSTLLALVQSVVPLFPNWVASLPAGAQLALEGRYVMALILMLSHVYLMEYGLAKIHEEIPGHNEYITGLSIAGGMALFSPALEGAIMGPLIMTVLFAAKNLYAEFVLGTK</sequence>
<dbReference type="PANTHER" id="PTHR21716:SF4">
    <property type="entry name" value="TRANSMEMBRANE PROTEIN 245"/>
    <property type="match status" value="1"/>
</dbReference>
<feature type="transmembrane region" description="Helical" evidence="6">
    <location>
        <begin position="240"/>
        <end position="261"/>
    </location>
</feature>
<evidence type="ECO:0000256" key="2">
    <source>
        <dbReference type="ARBA" id="ARBA00009773"/>
    </source>
</evidence>
<dbReference type="EMBL" id="OZ020110">
    <property type="protein sequence ID" value="CAK9263441.1"/>
    <property type="molecule type" value="Genomic_DNA"/>
</dbReference>
<evidence type="ECO:0000256" key="6">
    <source>
        <dbReference type="SAM" id="Phobius"/>
    </source>
</evidence>
<feature type="transmembrane region" description="Helical" evidence="6">
    <location>
        <begin position="600"/>
        <end position="617"/>
    </location>
</feature>
<feature type="transmembrane region" description="Helical" evidence="6">
    <location>
        <begin position="570"/>
        <end position="588"/>
    </location>
</feature>
<dbReference type="Proteomes" id="UP001497444">
    <property type="component" value="Chromosome 15"/>
</dbReference>
<proteinExistence type="inferred from homology"/>
<comment type="similarity">
    <text evidence="2">Belongs to the autoinducer-2 exporter (AI-2E) (TC 2.A.86) family.</text>
</comment>
<dbReference type="InterPro" id="IPR002549">
    <property type="entry name" value="AI-2E-like"/>
</dbReference>
<evidence type="ECO:0000256" key="3">
    <source>
        <dbReference type="ARBA" id="ARBA00022692"/>
    </source>
</evidence>
<feature type="transmembrane region" description="Helical" evidence="6">
    <location>
        <begin position="441"/>
        <end position="471"/>
    </location>
</feature>
<feature type="transmembrane region" description="Helical" evidence="6">
    <location>
        <begin position="183"/>
        <end position="206"/>
    </location>
</feature>
<evidence type="ECO:0000256" key="1">
    <source>
        <dbReference type="ARBA" id="ARBA00004141"/>
    </source>
</evidence>
<evidence type="ECO:0000313" key="7">
    <source>
        <dbReference type="EMBL" id="CAK9263441.1"/>
    </source>
</evidence>
<organism evidence="7 8">
    <name type="scientific">Sphagnum jensenii</name>
    <dbReference type="NCBI Taxonomy" id="128206"/>
    <lineage>
        <taxon>Eukaryota</taxon>
        <taxon>Viridiplantae</taxon>
        <taxon>Streptophyta</taxon>
        <taxon>Embryophyta</taxon>
        <taxon>Bryophyta</taxon>
        <taxon>Sphagnophytina</taxon>
        <taxon>Sphagnopsida</taxon>
        <taxon>Sphagnales</taxon>
        <taxon>Sphagnaceae</taxon>
        <taxon>Sphagnum</taxon>
    </lineage>
</organism>
<keyword evidence="5 6" id="KW-0472">Membrane</keyword>
<evidence type="ECO:0000313" key="8">
    <source>
        <dbReference type="Proteomes" id="UP001497444"/>
    </source>
</evidence>
<keyword evidence="8" id="KW-1185">Reference proteome</keyword>
<feature type="transmembrane region" description="Helical" evidence="6">
    <location>
        <begin position="503"/>
        <end position="526"/>
    </location>
</feature>
<feature type="transmembrane region" description="Helical" evidence="6">
    <location>
        <begin position="157"/>
        <end position="176"/>
    </location>
</feature>
<name>A0ABP0WBZ4_9BRYO</name>
<gene>
    <name evidence="7" type="ORF">CSSPJE1EN1_LOCUS8919</name>
</gene>
<keyword evidence="3 6" id="KW-0812">Transmembrane</keyword>
<feature type="transmembrane region" description="Helical" evidence="6">
    <location>
        <begin position="56"/>
        <end position="81"/>
    </location>
</feature>
<evidence type="ECO:0008006" key="9">
    <source>
        <dbReference type="Google" id="ProtNLM"/>
    </source>
</evidence>
<protein>
    <recommendedName>
        <fullName evidence="9">Transmembrane protein 245</fullName>
    </recommendedName>
</protein>
<evidence type="ECO:0000256" key="4">
    <source>
        <dbReference type="ARBA" id="ARBA00022989"/>
    </source>
</evidence>